<gene>
    <name evidence="2" type="ORF">UFOVP240_110</name>
</gene>
<keyword evidence="1" id="KW-1133">Transmembrane helix</keyword>
<organism evidence="2">
    <name type="scientific">uncultured Caudovirales phage</name>
    <dbReference type="NCBI Taxonomy" id="2100421"/>
    <lineage>
        <taxon>Viruses</taxon>
        <taxon>Duplodnaviria</taxon>
        <taxon>Heunggongvirae</taxon>
        <taxon>Uroviricota</taxon>
        <taxon>Caudoviricetes</taxon>
        <taxon>Peduoviridae</taxon>
        <taxon>Maltschvirus</taxon>
        <taxon>Maltschvirus maltsch</taxon>
    </lineage>
</organism>
<sequence length="153" mass="17168">MSYLLWVLTLMPDTFIIWFVNILLLLGVAGLVVSFFVKFIPIVNTYKLPLQIGSVLVLLCGIYFKGGIDTEQKWRDRVTEAEAKVAVAEQKSKETNTIIKTKIVEKVKHVKDVQVVIQEKIVEKEKIIDAECKVAPEAVDLLNEAAKNPGAKK</sequence>
<keyword evidence="1" id="KW-0472">Membrane</keyword>
<evidence type="ECO:0000256" key="1">
    <source>
        <dbReference type="SAM" id="Phobius"/>
    </source>
</evidence>
<reference evidence="2" key="1">
    <citation type="submission" date="2020-05" db="EMBL/GenBank/DDBJ databases">
        <authorList>
            <person name="Chiriac C."/>
            <person name="Salcher M."/>
            <person name="Ghai R."/>
            <person name="Kavagutti S V."/>
        </authorList>
    </citation>
    <scope>NUCLEOTIDE SEQUENCE</scope>
</reference>
<evidence type="ECO:0000313" key="2">
    <source>
        <dbReference type="EMBL" id="CAB5221225.1"/>
    </source>
</evidence>
<dbReference type="EMBL" id="LR798293">
    <property type="protein sequence ID" value="CAB5221225.1"/>
    <property type="molecule type" value="Genomic_DNA"/>
</dbReference>
<protein>
    <submittedName>
        <fullName evidence="2">Uncharacterized protein</fullName>
    </submittedName>
</protein>
<keyword evidence="1" id="KW-0812">Transmembrane</keyword>
<name>A0A6J7WWG8_9CAUD</name>
<accession>A0A6J7WWG8</accession>
<feature type="transmembrane region" description="Helical" evidence="1">
    <location>
        <begin position="15"/>
        <end position="36"/>
    </location>
</feature>
<proteinExistence type="predicted"/>